<organism evidence="4 5">
    <name type="scientific">Hymenobacter gummosus</name>
    <dbReference type="NCBI Taxonomy" id="1776032"/>
    <lineage>
        <taxon>Bacteria</taxon>
        <taxon>Pseudomonadati</taxon>
        <taxon>Bacteroidota</taxon>
        <taxon>Cytophagia</taxon>
        <taxon>Cytophagales</taxon>
        <taxon>Hymenobacteraceae</taxon>
        <taxon>Hymenobacter</taxon>
    </lineage>
</organism>
<comment type="caution">
    <text evidence="4">The sequence shown here is derived from an EMBL/GenBank/DDBJ whole genome shotgun (WGS) entry which is preliminary data.</text>
</comment>
<protein>
    <recommendedName>
        <fullName evidence="3">T9SS-like galactose binding domain-containing protein</fullName>
    </recommendedName>
</protein>
<feature type="signal peptide" evidence="2">
    <location>
        <begin position="1"/>
        <end position="22"/>
    </location>
</feature>
<accession>A0A3S0INT4</accession>
<dbReference type="InterPro" id="IPR056600">
    <property type="entry name" value="GBD_T9SS_assoc"/>
</dbReference>
<dbReference type="EMBL" id="RXOF01000005">
    <property type="protein sequence ID" value="RTQ50037.1"/>
    <property type="molecule type" value="Genomic_DNA"/>
</dbReference>
<reference evidence="4 5" key="1">
    <citation type="submission" date="2018-12" db="EMBL/GenBank/DDBJ databases">
        <title>Hymenobacter gummosus sp. nov., isolated from a spring.</title>
        <authorList>
            <person name="Nie L."/>
        </authorList>
    </citation>
    <scope>NUCLEOTIDE SEQUENCE [LARGE SCALE GENOMIC DNA]</scope>
    <source>
        <strain evidence="4 5">KCTC 52166</strain>
    </source>
</reference>
<dbReference type="RefSeq" id="WP_126693088.1">
    <property type="nucleotide sequence ID" value="NZ_RXOF01000005.1"/>
</dbReference>
<evidence type="ECO:0000313" key="4">
    <source>
        <dbReference type="EMBL" id="RTQ50037.1"/>
    </source>
</evidence>
<sequence>MVRLYGLFCLLSSWLLALTAQAQTNGYLFQAQSGTYVPLPATATRVPALEVDDALVTNIPLGFVFTGNRAFGSTVSVSTNGWLTLGPNNPNYSNPYGYPVFSPAGSWMAAPLWARLSGVGGTARYQTTGTAPNRVFAFEWRDWRWDEQATQPVLSFQVRLYEGSNHVEFQYQPGPGSVSQSSTLARASIGVLWSPVQTAPHDVLLSDAGPAPTLNPANRAPIVSKPAAGQLYRFTPSPNTLATCPTLTAPTIDVVRRDYVRVRVTGINSGGIVRLHYGPRGFVRGSAADQSVVCSTADSVHLLLPPNLEYDALLELECGPGSGPTYSLRVTFLSGLTPTNDQPDRARWLSVKNNLNLNNLVSGNAQYATPWTSAPLATCGTTPAPPPGGARDVWYAFRATGSTHAIGLEGMTTSMVMELRTGTGAASVALGCRRTNRLGGRDTLMVSGLQAGQAYFVRVYPTTALSHANFSSTLDGFSIGVMEALPAPLANGSCAQARTLPVSSYPGAATAATLAGAPARADTTPGACAVDQSRPSASAWYEFTSPGPTVVLGFEPKFDGVVELQNGCSGPLIYPPVCLVVKAGRIGQQALTGLTPGQQYRLRVYRAWELKAEDDLRYELRLTTPAPAPANDDCAQAQPLPVTPRGQAGASGTLAGASSSGLAPATGSCTWLNGNNPPAPAPPATAQDVWFSFTATAATHVVTLNSGTDAVLEILAAGAGGASPCAAAPTRLGCTYAHGTDWANPRQRLPGRLLLTGLTPGQQYWARVYGVAGSSPALPTGTPDFELSLHEWLVPANDEPAQALPLVLSPTAEPCTTPATFTLDGATPSLPATGGAPTVRDVWFTFVAPAAVAPATSSGVALRFNYSTPLMQGPIEVREGPGASDRVLTMIGTSASIRTTGYSGLVARGLTPGRTYYVRFGSSLATPEPSSSFSLCLAPLVANDEPCGAITLPLDASGQCASPVRGTTYGAGPSQINQGVVLRVGNCNSSTSLFDVWYRVVPTGNAFRLRCDDLTIDLARLYEPTSADGCGGELRLVNCQASEGGNRLASWPLGDVLFDNLTAGQTYYLAVSRQLANNAGNHEFTLCAQSAAALPTRGGAAGAPGLTLWPNPVAAGEPLRAQLSYPPICPRAAACGWSG</sequence>
<dbReference type="AlphaFoldDB" id="A0A3S0INT4"/>
<keyword evidence="2" id="KW-0732">Signal</keyword>
<evidence type="ECO:0000259" key="3">
    <source>
        <dbReference type="Pfam" id="PF23759"/>
    </source>
</evidence>
<dbReference type="Proteomes" id="UP000282184">
    <property type="component" value="Unassembled WGS sequence"/>
</dbReference>
<feature type="region of interest" description="Disordered" evidence="1">
    <location>
        <begin position="627"/>
        <end position="659"/>
    </location>
</feature>
<gene>
    <name evidence="4" type="ORF">EJV47_10365</name>
</gene>
<feature type="compositionally biased region" description="Low complexity" evidence="1">
    <location>
        <begin position="648"/>
        <end position="659"/>
    </location>
</feature>
<dbReference type="OrthoDB" id="860722at2"/>
<evidence type="ECO:0000256" key="1">
    <source>
        <dbReference type="SAM" id="MobiDB-lite"/>
    </source>
</evidence>
<proteinExistence type="predicted"/>
<dbReference type="Pfam" id="PF23759">
    <property type="entry name" value="GBD_T9SS_assoc"/>
    <property type="match status" value="1"/>
</dbReference>
<evidence type="ECO:0000313" key="5">
    <source>
        <dbReference type="Proteomes" id="UP000282184"/>
    </source>
</evidence>
<keyword evidence="5" id="KW-1185">Reference proteome</keyword>
<name>A0A3S0INT4_9BACT</name>
<evidence type="ECO:0000256" key="2">
    <source>
        <dbReference type="SAM" id="SignalP"/>
    </source>
</evidence>
<feature type="chain" id="PRO_5018561867" description="T9SS-like galactose binding domain-containing protein" evidence="2">
    <location>
        <begin position="23"/>
        <end position="1139"/>
    </location>
</feature>
<feature type="domain" description="T9SS-like galactose binding" evidence="3">
    <location>
        <begin position="490"/>
        <end position="610"/>
    </location>
</feature>